<evidence type="ECO:0000313" key="1">
    <source>
        <dbReference type="EMBL" id="KAF6198713.1"/>
    </source>
</evidence>
<keyword evidence="2" id="KW-1185">Reference proteome</keyword>
<dbReference type="EMBL" id="WIXP02000016">
    <property type="protein sequence ID" value="KAF6198713.1"/>
    <property type="molecule type" value="Genomic_DNA"/>
</dbReference>
<accession>A0A6A4IU28</accession>
<comment type="caution">
    <text evidence="1">The sequence shown here is derived from an EMBL/GenBank/DDBJ whole genome shotgun (WGS) entry which is preliminary data.</text>
</comment>
<dbReference type="Proteomes" id="UP000466442">
    <property type="component" value="Linkage Group LG16"/>
</dbReference>
<reference evidence="1" key="1">
    <citation type="journal article" date="2021" name="Mol. Ecol. Resour.">
        <title>Apolygus lucorum genome provides insights into omnivorousness and mesophyll feeding.</title>
        <authorList>
            <person name="Liu Y."/>
            <person name="Liu H."/>
            <person name="Wang H."/>
            <person name="Huang T."/>
            <person name="Liu B."/>
            <person name="Yang B."/>
            <person name="Yin L."/>
            <person name="Li B."/>
            <person name="Zhang Y."/>
            <person name="Zhang S."/>
            <person name="Jiang F."/>
            <person name="Zhang X."/>
            <person name="Ren Y."/>
            <person name="Wang B."/>
            <person name="Wang S."/>
            <person name="Lu Y."/>
            <person name="Wu K."/>
            <person name="Fan W."/>
            <person name="Wang G."/>
        </authorList>
    </citation>
    <scope>NUCLEOTIDE SEQUENCE</scope>
    <source>
        <strain evidence="1">12Hb</strain>
    </source>
</reference>
<sequence>MSEKLNFLAILLLHANLLVLNASTPFLHDAPYHLRVQAGSVRLLVSKQVWKQSRTRSSDCDAICVLRSDVPHMRGMGGLQSVVKIHDGKTFTCFKVCPDMEPIVRDSEVIEFTPNCDYPRN</sequence>
<organism evidence="1 2">
    <name type="scientific">Apolygus lucorum</name>
    <name type="common">Small green plant bug</name>
    <name type="synonym">Lygocoris lucorum</name>
    <dbReference type="NCBI Taxonomy" id="248454"/>
    <lineage>
        <taxon>Eukaryota</taxon>
        <taxon>Metazoa</taxon>
        <taxon>Ecdysozoa</taxon>
        <taxon>Arthropoda</taxon>
        <taxon>Hexapoda</taxon>
        <taxon>Insecta</taxon>
        <taxon>Pterygota</taxon>
        <taxon>Neoptera</taxon>
        <taxon>Paraneoptera</taxon>
        <taxon>Hemiptera</taxon>
        <taxon>Heteroptera</taxon>
        <taxon>Panheteroptera</taxon>
        <taxon>Cimicomorpha</taxon>
        <taxon>Miridae</taxon>
        <taxon>Mirini</taxon>
        <taxon>Apolygus</taxon>
    </lineage>
</organism>
<protein>
    <submittedName>
        <fullName evidence="1">Uncharacterized protein</fullName>
    </submittedName>
</protein>
<evidence type="ECO:0000313" key="2">
    <source>
        <dbReference type="Proteomes" id="UP000466442"/>
    </source>
</evidence>
<gene>
    <name evidence="1" type="ORF">GE061_008465</name>
</gene>
<proteinExistence type="predicted"/>
<dbReference type="AlphaFoldDB" id="A0A6A4IU28"/>
<name>A0A6A4IU28_APOLU</name>